<protein>
    <recommendedName>
        <fullName evidence="3">DUF8035 domain-containing protein</fullName>
    </recommendedName>
</protein>
<feature type="region of interest" description="Disordered" evidence="2">
    <location>
        <begin position="225"/>
        <end position="268"/>
    </location>
</feature>
<dbReference type="EMBL" id="CP089274">
    <property type="protein sequence ID" value="USP73553.1"/>
    <property type="molecule type" value="Genomic_DNA"/>
</dbReference>
<feature type="compositionally biased region" description="Basic residues" evidence="2">
    <location>
        <begin position="242"/>
        <end position="255"/>
    </location>
</feature>
<evidence type="ECO:0000313" key="4">
    <source>
        <dbReference type="EMBL" id="USP73553.1"/>
    </source>
</evidence>
<evidence type="ECO:0000256" key="2">
    <source>
        <dbReference type="SAM" id="MobiDB-lite"/>
    </source>
</evidence>
<dbReference type="InterPro" id="IPR058348">
    <property type="entry name" value="DUF8035"/>
</dbReference>
<feature type="compositionally biased region" description="Gly residues" evidence="2">
    <location>
        <begin position="35"/>
        <end position="48"/>
    </location>
</feature>
<feature type="domain" description="DUF8035" evidence="3">
    <location>
        <begin position="277"/>
        <end position="330"/>
    </location>
</feature>
<dbReference type="Pfam" id="PF26118">
    <property type="entry name" value="DUF8035"/>
    <property type="match status" value="1"/>
</dbReference>
<feature type="compositionally biased region" description="Basic and acidic residues" evidence="2">
    <location>
        <begin position="12"/>
        <end position="33"/>
    </location>
</feature>
<dbReference type="VEuPathDB" id="FungiDB:yc1106_00827"/>
<organism evidence="4 5">
    <name type="scientific">Curvularia clavata</name>
    <dbReference type="NCBI Taxonomy" id="95742"/>
    <lineage>
        <taxon>Eukaryota</taxon>
        <taxon>Fungi</taxon>
        <taxon>Dikarya</taxon>
        <taxon>Ascomycota</taxon>
        <taxon>Pezizomycotina</taxon>
        <taxon>Dothideomycetes</taxon>
        <taxon>Pleosporomycetidae</taxon>
        <taxon>Pleosporales</taxon>
        <taxon>Pleosporineae</taxon>
        <taxon>Pleosporaceae</taxon>
        <taxon>Curvularia</taxon>
    </lineage>
</organism>
<dbReference type="AlphaFoldDB" id="A0A9Q9DN81"/>
<keyword evidence="1" id="KW-0175">Coiled coil</keyword>
<feature type="compositionally biased region" description="Pro residues" evidence="2">
    <location>
        <begin position="360"/>
        <end position="390"/>
    </location>
</feature>
<keyword evidence="5" id="KW-1185">Reference proteome</keyword>
<feature type="compositionally biased region" description="Basic and acidic residues" evidence="2">
    <location>
        <begin position="50"/>
        <end position="108"/>
    </location>
</feature>
<sequence>MSVYRSSTGNLDRFEEPPRGGERWDRDRFERMRRAGGGGGGGGGGGSVRGRPDDYEHYRFQEHDRFPGGHRDVDFHEDRARRGPVVMEKERFHEDERYSRPQRRDLFHEPTPSEIANQALAPYRRRSVIDRDIDIDIDINERRQVARPPKPTRPQYIRRQSSLDTFDRRPMPRYGDVERIERYETHEYRPPANVPIPLPIRERRRSPRRLYDDDDFEEIRFDERSGRGREREDYREVEVHREKSRVRRSKSRAARSTRSSSISSFEEIQPSRATWGKRGKTRLPKRLVKKQAVIDLGYPYEEEDDFIIVTRALEKEHIDEIIKTSESYKEEKITYVYEETREEAPPPPASVAPSVAPPASVAPPPPPPVVEVPPPPPPASVHAPPPPPPQVVYAQPPQVIYAQPPPSHHAPTVYAPSERPPSPSIHEHERFVEIDRSAAIHGPATAFLPEGRQLVRRDERRTERDIREEIRSLEEERRLLKYEREGDREYEFIERAPRREVMRVDRDRKVVVRKDRPNPKIVALAMGALS</sequence>
<feature type="region of interest" description="Disordered" evidence="2">
    <location>
        <begin position="140"/>
        <end position="171"/>
    </location>
</feature>
<feature type="compositionally biased region" description="Polar residues" evidence="2">
    <location>
        <begin position="1"/>
        <end position="10"/>
    </location>
</feature>
<feature type="coiled-coil region" evidence="1">
    <location>
        <begin position="456"/>
        <end position="483"/>
    </location>
</feature>
<feature type="compositionally biased region" description="Basic and acidic residues" evidence="2">
    <location>
        <begin position="225"/>
        <end position="241"/>
    </location>
</feature>
<feature type="region of interest" description="Disordered" evidence="2">
    <location>
        <begin position="1"/>
        <end position="119"/>
    </location>
</feature>
<accession>A0A9Q9DN81</accession>
<proteinExistence type="predicted"/>
<reference evidence="4" key="1">
    <citation type="submission" date="2021-12" db="EMBL/GenBank/DDBJ databases">
        <title>Curvularia clavata genome.</title>
        <authorList>
            <person name="Cao Y."/>
        </authorList>
    </citation>
    <scope>NUCLEOTIDE SEQUENCE</scope>
    <source>
        <strain evidence="4">Yc1106</strain>
    </source>
</reference>
<gene>
    <name evidence="4" type="ORF">yc1106_00827</name>
</gene>
<dbReference type="OrthoDB" id="2192830at2759"/>
<dbReference type="Proteomes" id="UP001056012">
    <property type="component" value="Chromosome 1"/>
</dbReference>
<evidence type="ECO:0000259" key="3">
    <source>
        <dbReference type="Pfam" id="PF26118"/>
    </source>
</evidence>
<feature type="region of interest" description="Disordered" evidence="2">
    <location>
        <begin position="340"/>
        <end position="425"/>
    </location>
</feature>
<evidence type="ECO:0000256" key="1">
    <source>
        <dbReference type="SAM" id="Coils"/>
    </source>
</evidence>
<name>A0A9Q9DN81_CURCL</name>
<evidence type="ECO:0000313" key="5">
    <source>
        <dbReference type="Proteomes" id="UP001056012"/>
    </source>
</evidence>